<sequence>MKEQHTTPPFLPHPSAAESETHVSIDLEAIVGPHDAWQFADVDWERSLQGRLEDVVHYGLAILPYEELCSLAIEKACPRAWPMRELQRYLSVSLRRDLYSRYADGVSLKSLNLYLGYADGFSIRFCLALENCCTVLRQQIRRNEDDRREEVLWVYAPRQMELPCIRRLPRSITDPIKAILEMLREYPSPRRRDTFEEDTRLWVANRVHLRQPEQTREGVANAGQTLSLGALTEAWRREGYHEHLLRRYVWYRMIKQAPSRQDEVDLFVSQLFDKPWETRHWIPTTDKNDESDLRIHRAR</sequence>
<organism evidence="1 2">
    <name type="scientific">Plenodomus tracheiphilus IPT5</name>
    <dbReference type="NCBI Taxonomy" id="1408161"/>
    <lineage>
        <taxon>Eukaryota</taxon>
        <taxon>Fungi</taxon>
        <taxon>Dikarya</taxon>
        <taxon>Ascomycota</taxon>
        <taxon>Pezizomycotina</taxon>
        <taxon>Dothideomycetes</taxon>
        <taxon>Pleosporomycetidae</taxon>
        <taxon>Pleosporales</taxon>
        <taxon>Pleosporineae</taxon>
        <taxon>Leptosphaeriaceae</taxon>
        <taxon>Plenodomus</taxon>
    </lineage>
</organism>
<dbReference type="OrthoDB" id="3694426at2759"/>
<proteinExistence type="predicted"/>
<accession>A0A6A7AW28</accession>
<keyword evidence="2" id="KW-1185">Reference proteome</keyword>
<reference evidence="1" key="1">
    <citation type="submission" date="2020-01" db="EMBL/GenBank/DDBJ databases">
        <authorList>
            <consortium name="DOE Joint Genome Institute"/>
            <person name="Haridas S."/>
            <person name="Albert R."/>
            <person name="Binder M."/>
            <person name="Bloem J."/>
            <person name="Labutti K."/>
            <person name="Salamov A."/>
            <person name="Andreopoulos B."/>
            <person name="Baker S.E."/>
            <person name="Barry K."/>
            <person name="Bills G."/>
            <person name="Bluhm B.H."/>
            <person name="Cannon C."/>
            <person name="Castanera R."/>
            <person name="Culley D.E."/>
            <person name="Daum C."/>
            <person name="Ezra D."/>
            <person name="Gonzalez J.B."/>
            <person name="Henrissat B."/>
            <person name="Kuo A."/>
            <person name="Liang C."/>
            <person name="Lipzen A."/>
            <person name="Lutzoni F."/>
            <person name="Magnuson J."/>
            <person name="Mondo S."/>
            <person name="Nolan M."/>
            <person name="Ohm R."/>
            <person name="Pangilinan J."/>
            <person name="Park H.-J."/>
            <person name="Ramirez L."/>
            <person name="Alfaro M."/>
            <person name="Sun H."/>
            <person name="Tritt A."/>
            <person name="Yoshinaga Y."/>
            <person name="Zwiers L.-H."/>
            <person name="Turgeon B.G."/>
            <person name="Goodwin S.B."/>
            <person name="Spatafora J.W."/>
            <person name="Crous P.W."/>
            <person name="Grigoriev I.V."/>
        </authorList>
    </citation>
    <scope>NUCLEOTIDE SEQUENCE</scope>
    <source>
        <strain evidence="1">IPT5</strain>
    </source>
</reference>
<evidence type="ECO:0000313" key="2">
    <source>
        <dbReference type="Proteomes" id="UP000799423"/>
    </source>
</evidence>
<name>A0A6A7AW28_9PLEO</name>
<dbReference type="EMBL" id="MU006329">
    <property type="protein sequence ID" value="KAF2846984.1"/>
    <property type="molecule type" value="Genomic_DNA"/>
</dbReference>
<protein>
    <submittedName>
        <fullName evidence="1">Uncharacterized protein</fullName>
    </submittedName>
</protein>
<dbReference type="Proteomes" id="UP000799423">
    <property type="component" value="Unassembled WGS sequence"/>
</dbReference>
<gene>
    <name evidence="1" type="ORF">T440DRAFT_215033</name>
</gene>
<evidence type="ECO:0000313" key="1">
    <source>
        <dbReference type="EMBL" id="KAF2846984.1"/>
    </source>
</evidence>
<dbReference type="AlphaFoldDB" id="A0A6A7AW28"/>